<feature type="coiled-coil region" evidence="3">
    <location>
        <begin position="829"/>
        <end position="863"/>
    </location>
</feature>
<dbReference type="STRING" id="225359.A0A2S4PKQ1"/>
<dbReference type="SUPFAM" id="SSF53098">
    <property type="entry name" value="Ribonuclease H-like"/>
    <property type="match status" value="1"/>
</dbReference>
<evidence type="ECO:0000259" key="5">
    <source>
        <dbReference type="PROSITE" id="PS50158"/>
    </source>
</evidence>
<dbReference type="InterPro" id="IPR000571">
    <property type="entry name" value="Znf_CCCH"/>
</dbReference>
<dbReference type="Pfam" id="PF17921">
    <property type="entry name" value="Integrase_H2C2"/>
    <property type="match status" value="1"/>
</dbReference>
<dbReference type="PROSITE" id="PS50158">
    <property type="entry name" value="ZF_CCHC"/>
    <property type="match status" value="1"/>
</dbReference>
<dbReference type="InterPro" id="IPR041588">
    <property type="entry name" value="Integrase_H2C2"/>
</dbReference>
<dbReference type="InterPro" id="IPR012337">
    <property type="entry name" value="RNaseH-like_sf"/>
</dbReference>
<dbReference type="OrthoDB" id="3563554at2759"/>
<evidence type="ECO:0000259" key="6">
    <source>
        <dbReference type="PROSITE" id="PS50994"/>
    </source>
</evidence>
<dbReference type="Gene3D" id="3.40.220.10">
    <property type="entry name" value="Leucine Aminopeptidase, subunit E, domain 1"/>
    <property type="match status" value="1"/>
</dbReference>
<dbReference type="Pfam" id="PF22938">
    <property type="entry name" value="Integrase_p58_C"/>
    <property type="match status" value="1"/>
</dbReference>
<proteinExistence type="predicted"/>
<keyword evidence="1" id="KW-0694">RNA-binding</keyword>
<dbReference type="Gene3D" id="1.10.340.70">
    <property type="match status" value="1"/>
</dbReference>
<dbReference type="PROSITE" id="PS50103">
    <property type="entry name" value="ZF_C3H1"/>
    <property type="match status" value="1"/>
</dbReference>
<dbReference type="GO" id="GO:0003723">
    <property type="term" value="F:RNA binding"/>
    <property type="evidence" value="ECO:0007669"/>
    <property type="project" value="UniProtKB-KW"/>
</dbReference>
<evidence type="ECO:0000256" key="3">
    <source>
        <dbReference type="SAM" id="Coils"/>
    </source>
</evidence>
<sequence>QQTLRLARPGTLDDALAHALEFEAANKHLTEVTTSNSDLKDPDVGIAAKVDIFAATGYKPTRRDNTPKVARGIERLQEYNFTVEHRAGKSHNNADALSRRPCPSDCKHCSKIEEKESCLRTTVMDENWLPKSLQKDQEDDPELNLLLNWKTKGQRPRWEDVSPLNSRVKSYWAQWDSLILEDGLLKRSLENEEGVAARNQLVIPRSRVPEVLRKLHDGTSGGHFGIKKTLEKVRERFYWVNCKEDVKDWCRKCRLCASSNGPRGSRRAPMKQYNVGSPLERVAIDISGPFPETEDGNKYILVAMDYFTKWVEAYAIPNQEASTVADILVKEMFSRLGVPLELHSDQGRNFESSLFQGVCELLGIKKTRTTALHPQSDGMVERMNRTVGKYLTKVVSDHQRDWDKYLHLFTMAYRSSVQESTGETPACIMFGREIRLPCDLEFGCKPGVEMAGEDYVSNLKGRLHYIHEKVRQNLQIASDRMKTRYDSKAAEGGFEAGDLVWLYNPQRRRGFSPKLQKDWEGPYKVIKRINDVVYRIQRLPRGKKRVVHVNRLAKYEADYDSQDETKRVTTLVKEQEEMSFERFMANYGGTGRARFGITTEQQQDLFSVPEEYSLAHCVAEDLRMSRGIARVFRKKFGRVPELVDQQPRPGRTLRLPDGERHLFYLVTKRFSHGKPTYEIMWDTLMSLRSEITRLRVKKLAVPKLGCGLDQLNWRIVRNMLEVIFQGTGIQILVCGFNPRGCSTTGKTVQCYFQQNGRCRMGDTCRFSHSFQGQAKMDQATMEFFKQALEQMSLKLENKMEENSKSLKSDIDIKMDENGKFLENKFSSLENKLEHELSSIKNQIENMEAEIDECSRKVEECSRDVDQKFDEYSRKVDRKLKDYSLTLEERFSKMAMEPRNFADSSFKIGNNCEMARMKISPPTFDGKTPWCTYQKQFEAAAKANGWDEGEKVTALIVALRGEALNILQVIPASQQGNYEALITKLQMRYGDAHLQQVYHAQIKGRQQKNAESLQEFEADIARLVRLAYPTAPDSFLEQLAVQTFVDGLKDAETQQTLRLARPRTLDDALAHALEFEAAKQASNRSHNKVRRSVDDSAESEESFEEAVLRVIQQQRSKGPRCWNCGESGHIRRN</sequence>
<feature type="domain" description="Integrase catalytic" evidence="6">
    <location>
        <begin position="274"/>
        <end position="433"/>
    </location>
</feature>
<dbReference type="SUPFAM" id="SSF52949">
    <property type="entry name" value="Macro domain-like"/>
    <property type="match status" value="1"/>
</dbReference>
<dbReference type="GO" id="GO:0015074">
    <property type="term" value="P:DNA integration"/>
    <property type="evidence" value="ECO:0007669"/>
    <property type="project" value="InterPro"/>
</dbReference>
<feature type="domain" description="C3H1-type" evidence="4">
    <location>
        <begin position="744"/>
        <end position="771"/>
    </location>
</feature>
<dbReference type="InterPro" id="IPR050951">
    <property type="entry name" value="Retrovirus_Pol_polyprotein"/>
</dbReference>
<dbReference type="InterPro" id="IPR043472">
    <property type="entry name" value="Macro_dom-like"/>
</dbReference>
<dbReference type="GO" id="GO:0005634">
    <property type="term" value="C:nucleus"/>
    <property type="evidence" value="ECO:0007669"/>
    <property type="project" value="UniProtKB-ARBA"/>
</dbReference>
<evidence type="ECO:0008006" key="9">
    <source>
        <dbReference type="Google" id="ProtNLM"/>
    </source>
</evidence>
<dbReference type="PANTHER" id="PTHR37984">
    <property type="entry name" value="PROTEIN CBG26694"/>
    <property type="match status" value="1"/>
</dbReference>
<dbReference type="Gene3D" id="3.30.420.10">
    <property type="entry name" value="Ribonuclease H-like superfamily/Ribonuclease H"/>
    <property type="match status" value="1"/>
</dbReference>
<dbReference type="GO" id="GO:0008270">
    <property type="term" value="F:zinc ion binding"/>
    <property type="evidence" value="ECO:0007669"/>
    <property type="project" value="UniProtKB-KW"/>
</dbReference>
<dbReference type="FunFam" id="3.30.420.10:FF:000032">
    <property type="entry name" value="Retrovirus-related Pol polyprotein from transposon 297-like Protein"/>
    <property type="match status" value="1"/>
</dbReference>
<feature type="zinc finger region" description="C3H1-type" evidence="2">
    <location>
        <begin position="744"/>
        <end position="771"/>
    </location>
</feature>
<feature type="non-terminal residue" evidence="7">
    <location>
        <position position="1"/>
    </location>
</feature>
<dbReference type="Pfam" id="PF00665">
    <property type="entry name" value="rve"/>
    <property type="match status" value="1"/>
</dbReference>
<dbReference type="AlphaFoldDB" id="A0A2S4PKQ1"/>
<evidence type="ECO:0000313" key="8">
    <source>
        <dbReference type="Proteomes" id="UP000237438"/>
    </source>
</evidence>
<evidence type="ECO:0000259" key="4">
    <source>
        <dbReference type="PROSITE" id="PS50103"/>
    </source>
</evidence>
<accession>A0A2S4PKQ1</accession>
<dbReference type="PROSITE" id="PS50994">
    <property type="entry name" value="INTEGRASE"/>
    <property type="match status" value="1"/>
</dbReference>
<keyword evidence="8" id="KW-1185">Reference proteome</keyword>
<dbReference type="FunFam" id="1.10.340.70:FF:000001">
    <property type="entry name" value="Retrovirus-related Pol polyprotein from transposon gypsy-like Protein"/>
    <property type="match status" value="1"/>
</dbReference>
<evidence type="ECO:0000256" key="1">
    <source>
        <dbReference type="ARBA" id="ARBA00022884"/>
    </source>
</evidence>
<dbReference type="Pfam" id="PF00642">
    <property type="entry name" value="zf-CCCH"/>
    <property type="match status" value="1"/>
</dbReference>
<dbReference type="InterPro" id="IPR054465">
    <property type="entry name" value="Integrase_p58-like_C"/>
</dbReference>
<protein>
    <recommendedName>
        <fullName evidence="9">Integrase catalytic domain-containing protein</fullName>
    </recommendedName>
</protein>
<reference evidence="7 8" key="1">
    <citation type="submission" date="2017-10" db="EMBL/GenBank/DDBJ databases">
        <title>Development of genomic resources for the powdery mildew, Erysiphe pulchra.</title>
        <authorList>
            <person name="Wadl P.A."/>
            <person name="Mack B.M."/>
            <person name="Moore G."/>
            <person name="Beltz S.B."/>
        </authorList>
    </citation>
    <scope>NUCLEOTIDE SEQUENCE [LARGE SCALE GENOMIC DNA]</scope>
    <source>
        <strain evidence="7">Cflorida</strain>
    </source>
</reference>
<dbReference type="InterPro" id="IPR001584">
    <property type="entry name" value="Integrase_cat-core"/>
</dbReference>
<dbReference type="InterPro" id="IPR036397">
    <property type="entry name" value="RNaseH_sf"/>
</dbReference>
<dbReference type="InterPro" id="IPR001878">
    <property type="entry name" value="Znf_CCHC"/>
</dbReference>
<dbReference type="SMART" id="SM00356">
    <property type="entry name" value="ZnF_C3H1"/>
    <property type="match status" value="1"/>
</dbReference>
<dbReference type="Proteomes" id="UP000237438">
    <property type="component" value="Unassembled WGS sequence"/>
</dbReference>
<feature type="domain" description="CCHC-type" evidence="5">
    <location>
        <begin position="1119"/>
        <end position="1132"/>
    </location>
</feature>
<keyword evidence="2" id="KW-0863">Zinc-finger</keyword>
<comment type="caution">
    <text evidence="7">The sequence shown here is derived from an EMBL/GenBank/DDBJ whole genome shotgun (WGS) entry which is preliminary data.</text>
</comment>
<gene>
    <name evidence="7" type="ORF">EPUL_004988</name>
</gene>
<evidence type="ECO:0000313" key="7">
    <source>
        <dbReference type="EMBL" id="POS82547.1"/>
    </source>
</evidence>
<organism evidence="7 8">
    <name type="scientific">Erysiphe pulchra</name>
    <dbReference type="NCBI Taxonomy" id="225359"/>
    <lineage>
        <taxon>Eukaryota</taxon>
        <taxon>Fungi</taxon>
        <taxon>Dikarya</taxon>
        <taxon>Ascomycota</taxon>
        <taxon>Pezizomycotina</taxon>
        <taxon>Leotiomycetes</taxon>
        <taxon>Erysiphales</taxon>
        <taxon>Erysiphaceae</taxon>
        <taxon>Erysiphe</taxon>
    </lineage>
</organism>
<keyword evidence="3" id="KW-0175">Coiled coil</keyword>
<keyword evidence="2" id="KW-0862">Zinc</keyword>
<name>A0A2S4PKQ1_9PEZI</name>
<dbReference type="CDD" id="cd02901">
    <property type="entry name" value="Macro_Poa1p-like"/>
    <property type="match status" value="1"/>
</dbReference>
<dbReference type="PANTHER" id="PTHR37984:SF15">
    <property type="entry name" value="INTEGRASE CATALYTIC DOMAIN-CONTAINING PROTEIN"/>
    <property type="match status" value="1"/>
</dbReference>
<evidence type="ECO:0000256" key="2">
    <source>
        <dbReference type="PROSITE-ProRule" id="PRU00723"/>
    </source>
</evidence>
<dbReference type="EMBL" id="PEDP01002624">
    <property type="protein sequence ID" value="POS82547.1"/>
    <property type="molecule type" value="Genomic_DNA"/>
</dbReference>
<keyword evidence="2" id="KW-0479">Metal-binding</keyword>